<dbReference type="WBParaSite" id="maker-unitig_31738-snap-gene-0.2-mRNA-1">
    <property type="protein sequence ID" value="maker-unitig_31738-snap-gene-0.2-mRNA-1"/>
    <property type="gene ID" value="maker-unitig_31738-snap-gene-0.2"/>
</dbReference>
<name>A0A1I8FFE5_9PLAT</name>
<dbReference type="PANTHER" id="PTHR12103:SF15">
    <property type="entry name" value="CYTOSOLIC PURINE 5'-NUCLEOTIDASE"/>
    <property type="match status" value="1"/>
</dbReference>
<dbReference type="InterPro" id="IPR008380">
    <property type="entry name" value="HAD-SF_hydro_IG_5-nucl"/>
</dbReference>
<dbReference type="GO" id="GO:0008253">
    <property type="term" value="F:5'-nucleotidase activity"/>
    <property type="evidence" value="ECO:0007669"/>
    <property type="project" value="TreeGrafter"/>
</dbReference>
<dbReference type="InterPro" id="IPR023214">
    <property type="entry name" value="HAD_sf"/>
</dbReference>
<sequence length="338" mass="37837">MEKIKFYGFDMDYTLASTCRRCTTMSFKLMLERLVETGYPPTFCSLNTITQWPIEGLFFDRYVHKDPDLADLLRQLSAGGAKLFLLTNSGYWYTEHNHDLPARRLVARLLSTTLLLTPASRDSSLMAAHAGCRSGQRQTQTRDSHRAAAEGHRSCAILSRLIGCRGKDVLYIGDHIFARHCEEQKVGWRTLLIVPELANELGGAVCRPPAGADAEMSRAYQAAPSCLRAAQARRWKAQSVDKMKRSIRGRPCKRWTPLTRLHGLAIPEEAALRMPPTFNRWLDRTMINRPKHCLPPFSSEAETALRRDLGGIRRGGQRGGSDAAAGQRVPAGLLTPYD</sequence>
<evidence type="ECO:0000256" key="4">
    <source>
        <dbReference type="ARBA" id="ARBA00022842"/>
    </source>
</evidence>
<dbReference type="InterPro" id="IPR036412">
    <property type="entry name" value="HAD-like_sf"/>
</dbReference>
<comment type="similarity">
    <text evidence="1">Belongs to the 5'(3')-deoxyribonucleotidase family.</text>
</comment>
<evidence type="ECO:0000313" key="7">
    <source>
        <dbReference type="WBParaSite" id="maker-unitig_31738-snap-gene-0.2-mRNA-1"/>
    </source>
</evidence>
<organism evidence="6 7">
    <name type="scientific">Macrostomum lignano</name>
    <dbReference type="NCBI Taxonomy" id="282301"/>
    <lineage>
        <taxon>Eukaryota</taxon>
        <taxon>Metazoa</taxon>
        <taxon>Spiralia</taxon>
        <taxon>Lophotrochozoa</taxon>
        <taxon>Platyhelminthes</taxon>
        <taxon>Rhabditophora</taxon>
        <taxon>Macrostomorpha</taxon>
        <taxon>Macrostomida</taxon>
        <taxon>Macrostomidae</taxon>
        <taxon>Macrostomum</taxon>
    </lineage>
</organism>
<reference evidence="7" key="1">
    <citation type="submission" date="2016-11" db="UniProtKB">
        <authorList>
            <consortium name="WormBaseParasite"/>
        </authorList>
    </citation>
    <scope>IDENTIFICATION</scope>
</reference>
<dbReference type="PANTHER" id="PTHR12103">
    <property type="entry name" value="5'-NUCLEOTIDASE DOMAIN-CONTAINING"/>
    <property type="match status" value="1"/>
</dbReference>
<dbReference type="Proteomes" id="UP000095280">
    <property type="component" value="Unplaced"/>
</dbReference>
<keyword evidence="4" id="KW-0460">Magnesium</keyword>
<proteinExistence type="inferred from homology"/>
<dbReference type="Gene3D" id="3.40.50.1000">
    <property type="entry name" value="HAD superfamily/HAD-like"/>
    <property type="match status" value="2"/>
</dbReference>
<evidence type="ECO:0000313" key="6">
    <source>
        <dbReference type="Proteomes" id="UP000095280"/>
    </source>
</evidence>
<dbReference type="SUPFAM" id="SSF56784">
    <property type="entry name" value="HAD-like"/>
    <property type="match status" value="1"/>
</dbReference>
<evidence type="ECO:0000256" key="1">
    <source>
        <dbReference type="ARBA" id="ARBA00009589"/>
    </source>
</evidence>
<dbReference type="AlphaFoldDB" id="A0A1I8FFE5"/>
<accession>A0A1I8FFE5</accession>
<keyword evidence="2" id="KW-0479">Metal-binding</keyword>
<feature type="region of interest" description="Disordered" evidence="5">
    <location>
        <begin position="311"/>
        <end position="338"/>
    </location>
</feature>
<keyword evidence="3" id="KW-0378">Hydrolase</keyword>
<keyword evidence="6" id="KW-1185">Reference proteome</keyword>
<dbReference type="Pfam" id="PF05761">
    <property type="entry name" value="5_nucleotid"/>
    <property type="match status" value="2"/>
</dbReference>
<evidence type="ECO:0000256" key="5">
    <source>
        <dbReference type="SAM" id="MobiDB-lite"/>
    </source>
</evidence>
<evidence type="ECO:0000256" key="2">
    <source>
        <dbReference type="ARBA" id="ARBA00022723"/>
    </source>
</evidence>
<dbReference type="GO" id="GO:0046872">
    <property type="term" value="F:metal ion binding"/>
    <property type="evidence" value="ECO:0007669"/>
    <property type="project" value="UniProtKB-KW"/>
</dbReference>
<evidence type="ECO:0000256" key="3">
    <source>
        <dbReference type="ARBA" id="ARBA00022801"/>
    </source>
</evidence>
<protein>
    <submittedName>
        <fullName evidence="7">HAD family hydrolase</fullName>
    </submittedName>
</protein>